<organism evidence="6 7">
    <name type="scientific">Endocarpon pusillum (strain Z07020 / HMAS-L-300199)</name>
    <name type="common">Lichen-forming fungus</name>
    <dbReference type="NCBI Taxonomy" id="1263415"/>
    <lineage>
        <taxon>Eukaryota</taxon>
        <taxon>Fungi</taxon>
        <taxon>Dikarya</taxon>
        <taxon>Ascomycota</taxon>
        <taxon>Pezizomycotina</taxon>
        <taxon>Eurotiomycetes</taxon>
        <taxon>Chaetothyriomycetidae</taxon>
        <taxon>Verrucariales</taxon>
        <taxon>Verrucariaceae</taxon>
        <taxon>Endocarpon</taxon>
    </lineage>
</organism>
<feature type="domain" description="N-terminal Ras-GEF" evidence="5">
    <location>
        <begin position="467"/>
        <end position="592"/>
    </location>
</feature>
<evidence type="ECO:0000256" key="1">
    <source>
        <dbReference type="ARBA" id="ARBA00022658"/>
    </source>
</evidence>
<dbReference type="InterPro" id="IPR023578">
    <property type="entry name" value="Ras_GEF_dom_sf"/>
</dbReference>
<dbReference type="Gene3D" id="3.40.50.300">
    <property type="entry name" value="P-loop containing nucleotide triphosphate hydrolases"/>
    <property type="match status" value="1"/>
</dbReference>
<evidence type="ECO:0000313" key="7">
    <source>
        <dbReference type="Proteomes" id="UP000019373"/>
    </source>
</evidence>
<feature type="region of interest" description="Disordered" evidence="3">
    <location>
        <begin position="614"/>
        <end position="657"/>
    </location>
</feature>
<dbReference type="Proteomes" id="UP000019373">
    <property type="component" value="Unassembled WGS sequence"/>
</dbReference>
<feature type="compositionally biased region" description="Polar residues" evidence="3">
    <location>
        <begin position="447"/>
        <end position="459"/>
    </location>
</feature>
<dbReference type="InterPro" id="IPR008937">
    <property type="entry name" value="Ras-like_GEF"/>
</dbReference>
<dbReference type="SUPFAM" id="SSF48366">
    <property type="entry name" value="Ras GEF"/>
    <property type="match status" value="1"/>
</dbReference>
<feature type="domain" description="Ras-GEF" evidence="4">
    <location>
        <begin position="712"/>
        <end position="953"/>
    </location>
</feature>
<accession>U1HMN4</accession>
<dbReference type="InterPro" id="IPR001895">
    <property type="entry name" value="RASGEF_cat_dom"/>
</dbReference>
<dbReference type="InterPro" id="IPR036964">
    <property type="entry name" value="RASGEF_cat_dom_sf"/>
</dbReference>
<dbReference type="CDD" id="cd00882">
    <property type="entry name" value="Ras_like_GTPase"/>
    <property type="match status" value="1"/>
</dbReference>
<name>U1HMN4_ENDPU</name>
<dbReference type="GO" id="GO:0005085">
    <property type="term" value="F:guanyl-nucleotide exchange factor activity"/>
    <property type="evidence" value="ECO:0007669"/>
    <property type="project" value="UniProtKB-KW"/>
</dbReference>
<dbReference type="OrthoDB" id="28357at2759"/>
<feature type="compositionally biased region" description="Basic residues" evidence="3">
    <location>
        <begin position="1"/>
        <end position="10"/>
    </location>
</feature>
<gene>
    <name evidence="6" type="ORF">EPUS_06320</name>
</gene>
<dbReference type="PANTHER" id="PTHR23113:SF348">
    <property type="entry name" value="GUANYL-NUCLEOTIDE EXCHANGE FACTOR RASGEF, PUTATIVE (AFU_ORTHOLOGUE AFUA_1G04700)-RELATED"/>
    <property type="match status" value="1"/>
</dbReference>
<dbReference type="Gene3D" id="1.20.870.10">
    <property type="entry name" value="Son of sevenless (SoS) protein Chain: S domain 1"/>
    <property type="match status" value="1"/>
</dbReference>
<keyword evidence="1 2" id="KW-0344">Guanine-nucleotide releasing factor</keyword>
<dbReference type="SMART" id="SM00147">
    <property type="entry name" value="RasGEF"/>
    <property type="match status" value="1"/>
</dbReference>
<dbReference type="InterPro" id="IPR000651">
    <property type="entry name" value="Ras-like_Gua-exchang_fac_N"/>
</dbReference>
<proteinExistence type="predicted"/>
<dbReference type="GO" id="GO:0007265">
    <property type="term" value="P:Ras protein signal transduction"/>
    <property type="evidence" value="ECO:0007669"/>
    <property type="project" value="TreeGrafter"/>
</dbReference>
<evidence type="ECO:0000313" key="6">
    <source>
        <dbReference type="EMBL" id="ERF70279.1"/>
    </source>
</evidence>
<dbReference type="InterPro" id="IPR027417">
    <property type="entry name" value="P-loop_NTPase"/>
</dbReference>
<dbReference type="Gene3D" id="1.10.840.10">
    <property type="entry name" value="Ras guanine-nucleotide exchange factors catalytic domain"/>
    <property type="match status" value="1"/>
</dbReference>
<dbReference type="GeneID" id="19241263"/>
<keyword evidence="7" id="KW-1185">Reference proteome</keyword>
<dbReference type="GO" id="GO:0005886">
    <property type="term" value="C:plasma membrane"/>
    <property type="evidence" value="ECO:0007669"/>
    <property type="project" value="TreeGrafter"/>
</dbReference>
<dbReference type="HOGENOM" id="CLU_005431_1_0_1"/>
<dbReference type="CDD" id="cd06224">
    <property type="entry name" value="REM"/>
    <property type="match status" value="1"/>
</dbReference>
<dbReference type="EMBL" id="KE721344">
    <property type="protein sequence ID" value="ERF70279.1"/>
    <property type="molecule type" value="Genomic_DNA"/>
</dbReference>
<dbReference type="PROSITE" id="PS50009">
    <property type="entry name" value="RASGEF_CAT"/>
    <property type="match status" value="1"/>
</dbReference>
<dbReference type="PANTHER" id="PTHR23113">
    <property type="entry name" value="GUANINE NUCLEOTIDE EXCHANGE FACTOR"/>
    <property type="match status" value="1"/>
</dbReference>
<dbReference type="SUPFAM" id="SSF52540">
    <property type="entry name" value="P-loop containing nucleoside triphosphate hydrolases"/>
    <property type="match status" value="1"/>
</dbReference>
<evidence type="ECO:0000256" key="2">
    <source>
        <dbReference type="PROSITE-ProRule" id="PRU00168"/>
    </source>
</evidence>
<evidence type="ECO:0000259" key="4">
    <source>
        <dbReference type="PROSITE" id="PS50009"/>
    </source>
</evidence>
<evidence type="ECO:0000259" key="5">
    <source>
        <dbReference type="PROSITE" id="PS50212"/>
    </source>
</evidence>
<reference evidence="7" key="1">
    <citation type="journal article" date="2014" name="BMC Genomics">
        <title>Genome characteristics reveal the impact of lichenization on lichen-forming fungus Endocarpon pusillum Hedwig (Verrucariales, Ascomycota).</title>
        <authorList>
            <person name="Wang Y.-Y."/>
            <person name="Liu B."/>
            <person name="Zhang X.-Y."/>
            <person name="Zhou Q.-M."/>
            <person name="Zhang T."/>
            <person name="Li H."/>
            <person name="Yu Y.-F."/>
            <person name="Zhang X.-L."/>
            <person name="Hao X.-Y."/>
            <person name="Wang M."/>
            <person name="Wang L."/>
            <person name="Wei J.-C."/>
        </authorList>
    </citation>
    <scope>NUCLEOTIDE SEQUENCE [LARGE SCALE GENOMIC DNA]</scope>
    <source>
        <strain evidence="7">Z07020 / HMAS-L-300199</strain>
    </source>
</reference>
<dbReference type="eggNOG" id="KOG2378">
    <property type="taxonomic scope" value="Eukaryota"/>
</dbReference>
<dbReference type="Pfam" id="PF00618">
    <property type="entry name" value="RasGEF_N"/>
    <property type="match status" value="1"/>
</dbReference>
<dbReference type="Pfam" id="PF00617">
    <property type="entry name" value="RasGEF"/>
    <property type="match status" value="1"/>
</dbReference>
<sequence>MDSRRSKKSRSIANEPKSAKATPASARPPLADRTHSDPAVARRRTSQTQSYGQGQGQGQREADVRVSDVRISDVIDRDSKTSIRDDPFFRPYQSPHSTCLAAESRLAHGIVAGNEDPSKNANLPQVNVVVLGSRRVGKSTFIQRALDLRESPPRVWSSKKMSLDGVIYIVRLFELMINDITITDSTKITWPKRLSEESPPTIDGILVLYDVTNEESVIEIPHVLSISDALDSSGGSVVLVSCKEDHPPQLRRVNPNFNERIKSRFSKVETCSTSANVPESQKRCISIILRSILRCRRGAAITSSLTNSYGKAAISPNNNLPSKGQHPLRRVQAHFPMTSTLPTTDFNDTLKPFGQKLDEPTTFHKLTVDDSASQSPPPEVLHSQPQTFVADLNRIPDDSDSASGNQDSDNPSSPDPPHKTGVLRPDTANSQTHNTFLDMEEEESQDDSMNGHSPPSVTVETPEASEPARDETGSSFDELIDRLLSLPMSKQDGKFVPVFLCLYRKFASPGQVFTAITNRFSRVEHSNDAQLTRVAEQLRYLQVLALWTGDYPGDFAQPNIKKEATSFVSRLERSRLFAYAAKEISNHLELASEDDDADWGRFDSLDALPDANASFHSQSEATSPSIRTGQSSTEELLKSSRQSSLEGSYEDLTRKSGVPSVGSSVVISSNMSSLSLLALLPRDETPQEAQSLISIPRTRLSKLQWHQFVEIPDEDIAKELTRIDWIFYSSIRPRDLVRHVILASDASKTTKSLDNVNRMIDHFNHLFCFVSGMILLRDKPKHRARMLEKWMTVAWKVRQLNNYNTLGAIIAGTNGTAVHRLTLTWELVPEQIRKDYMRLTILMGTMRSHGAYRMAWDNSFSERIPFVPVYRKDLVAAETGNRTFVGPQGDRINWKKFEIMGEVIISMQRSQDKPYKVRKNEEVLRLVLETQISQGDEDLAEELYERSLQVEPTGTGDTSRKKFEWLRR</sequence>
<evidence type="ECO:0000256" key="3">
    <source>
        <dbReference type="SAM" id="MobiDB-lite"/>
    </source>
</evidence>
<dbReference type="AlphaFoldDB" id="U1HMN4"/>
<feature type="compositionally biased region" description="Polar residues" evidence="3">
    <location>
        <begin position="614"/>
        <end position="646"/>
    </location>
</feature>
<protein>
    <recommendedName>
        <fullName evidence="8">Ras-GEF domain-containing protein</fullName>
    </recommendedName>
</protein>
<feature type="region of interest" description="Disordered" evidence="3">
    <location>
        <begin position="1"/>
        <end position="67"/>
    </location>
</feature>
<dbReference type="PROSITE" id="PS50212">
    <property type="entry name" value="RASGEF_NTER"/>
    <property type="match status" value="1"/>
</dbReference>
<dbReference type="RefSeq" id="XP_007804041.1">
    <property type="nucleotide sequence ID" value="XM_007805850.1"/>
</dbReference>
<evidence type="ECO:0008006" key="8">
    <source>
        <dbReference type="Google" id="ProtNLM"/>
    </source>
</evidence>
<dbReference type="OMA" id="HIAKWVA"/>
<feature type="region of interest" description="Disordered" evidence="3">
    <location>
        <begin position="393"/>
        <end position="474"/>
    </location>
</feature>